<accession>A0A6C0ALH0</accession>
<keyword evidence="1" id="KW-1133">Transmembrane helix</keyword>
<reference evidence="2" key="1">
    <citation type="journal article" date="2020" name="Nature">
        <title>Giant virus diversity and host interactions through global metagenomics.</title>
        <authorList>
            <person name="Schulz F."/>
            <person name="Roux S."/>
            <person name="Paez-Espino D."/>
            <person name="Jungbluth S."/>
            <person name="Walsh D.A."/>
            <person name="Denef V.J."/>
            <person name="McMahon K.D."/>
            <person name="Konstantinidis K.T."/>
            <person name="Eloe-Fadrosh E.A."/>
            <person name="Kyrpides N.C."/>
            <person name="Woyke T."/>
        </authorList>
    </citation>
    <scope>NUCLEOTIDE SEQUENCE</scope>
    <source>
        <strain evidence="2">GVMAG-S-1039698-54</strain>
    </source>
</reference>
<dbReference type="EMBL" id="MN740681">
    <property type="protein sequence ID" value="QHS80466.1"/>
    <property type="molecule type" value="Genomic_DNA"/>
</dbReference>
<evidence type="ECO:0000256" key="1">
    <source>
        <dbReference type="SAM" id="Phobius"/>
    </source>
</evidence>
<name>A0A6C0ALH0_9ZZZZ</name>
<sequence length="84" mass="9901">MSVDSWYTGEFAITRGFMTIILLIIIWWFLFQCYNEIKKPCKTLHRYCCYKTAKIEPTPEAIITDETVNSYAKEISLKNIIIIN</sequence>
<organism evidence="2">
    <name type="scientific">viral metagenome</name>
    <dbReference type="NCBI Taxonomy" id="1070528"/>
    <lineage>
        <taxon>unclassified sequences</taxon>
        <taxon>metagenomes</taxon>
        <taxon>organismal metagenomes</taxon>
    </lineage>
</organism>
<keyword evidence="1" id="KW-0812">Transmembrane</keyword>
<keyword evidence="1" id="KW-0472">Membrane</keyword>
<dbReference type="AlphaFoldDB" id="A0A6C0ALH0"/>
<evidence type="ECO:0000313" key="2">
    <source>
        <dbReference type="EMBL" id="QHS80466.1"/>
    </source>
</evidence>
<protein>
    <submittedName>
        <fullName evidence="2">Uncharacterized protein</fullName>
    </submittedName>
</protein>
<feature type="transmembrane region" description="Helical" evidence="1">
    <location>
        <begin position="12"/>
        <end position="30"/>
    </location>
</feature>
<proteinExistence type="predicted"/>